<dbReference type="AlphaFoldDB" id="A0A917IMR5"/>
<evidence type="ECO:0008006" key="4">
    <source>
        <dbReference type="Google" id="ProtNLM"/>
    </source>
</evidence>
<comment type="caution">
    <text evidence="2">The sequence shown here is derived from an EMBL/GenBank/DDBJ whole genome shotgun (WGS) entry which is preliminary data.</text>
</comment>
<proteinExistence type="predicted"/>
<dbReference type="EMBL" id="BMDC01000001">
    <property type="protein sequence ID" value="GGH59121.1"/>
    <property type="molecule type" value="Genomic_DNA"/>
</dbReference>
<evidence type="ECO:0000313" key="2">
    <source>
        <dbReference type="EMBL" id="GGH59121.1"/>
    </source>
</evidence>
<protein>
    <recommendedName>
        <fullName evidence="4">ATP/GTP-binding protein</fullName>
    </recommendedName>
</protein>
<reference evidence="2 3" key="1">
    <citation type="journal article" date="2014" name="Int. J. Syst. Evol. Microbiol.">
        <title>Complete genome sequence of Corynebacterium casei LMG S-19264T (=DSM 44701T), isolated from a smear-ripened cheese.</title>
        <authorList>
            <consortium name="US DOE Joint Genome Institute (JGI-PGF)"/>
            <person name="Walter F."/>
            <person name="Albersmeier A."/>
            <person name="Kalinowski J."/>
            <person name="Ruckert C."/>
        </authorList>
    </citation>
    <scope>NUCLEOTIDE SEQUENCE [LARGE SCALE GENOMIC DNA]</scope>
    <source>
        <strain evidence="2 3">CCM 8669</strain>
    </source>
</reference>
<feature type="region of interest" description="Disordered" evidence="1">
    <location>
        <begin position="1"/>
        <end position="34"/>
    </location>
</feature>
<evidence type="ECO:0000256" key="1">
    <source>
        <dbReference type="SAM" id="MobiDB-lite"/>
    </source>
</evidence>
<keyword evidence="3" id="KW-1185">Reference proteome</keyword>
<gene>
    <name evidence="2" type="ORF">GCM10007359_06020</name>
</gene>
<name>A0A917IMR5_9MICC</name>
<accession>A0A917IMR5</accession>
<dbReference type="RefSeq" id="WP_188358835.1">
    <property type="nucleotide sequence ID" value="NZ_BMDC01000001.1"/>
</dbReference>
<dbReference type="Proteomes" id="UP000600171">
    <property type="component" value="Unassembled WGS sequence"/>
</dbReference>
<feature type="compositionally biased region" description="Basic residues" evidence="1">
    <location>
        <begin position="1"/>
        <end position="11"/>
    </location>
</feature>
<sequence>MARRSHSRKRSSNSGPAPSKWQKTPGGGRDISRILDPAPKVEHAADGDWFVQYMPAVNAVKTYKCPECSRNIPPGVAHLVVWQEDHLFGRERAVEERRHWHQHCWDTRRIF</sequence>
<organism evidence="2 3">
    <name type="scientific">Rothia aerolata</name>
    <dbReference type="NCBI Taxonomy" id="1812262"/>
    <lineage>
        <taxon>Bacteria</taxon>
        <taxon>Bacillati</taxon>
        <taxon>Actinomycetota</taxon>
        <taxon>Actinomycetes</taxon>
        <taxon>Micrococcales</taxon>
        <taxon>Micrococcaceae</taxon>
        <taxon>Rothia</taxon>
    </lineage>
</organism>
<evidence type="ECO:0000313" key="3">
    <source>
        <dbReference type="Proteomes" id="UP000600171"/>
    </source>
</evidence>